<dbReference type="EMBL" id="FRDN01000005">
    <property type="protein sequence ID" value="SHN63302.1"/>
    <property type="molecule type" value="Genomic_DNA"/>
</dbReference>
<dbReference type="InterPro" id="IPR012147">
    <property type="entry name" value="P_Ac_Bu_trans"/>
</dbReference>
<dbReference type="AlphaFoldDB" id="A0A1M7SXV5"/>
<proteinExistence type="inferred from homology"/>
<dbReference type="NCBIfam" id="NF006045">
    <property type="entry name" value="PRK08190.1"/>
    <property type="match status" value="1"/>
</dbReference>
<keyword evidence="6" id="KW-1185">Reference proteome</keyword>
<evidence type="ECO:0000259" key="4">
    <source>
        <dbReference type="Pfam" id="PF01515"/>
    </source>
</evidence>
<gene>
    <name evidence="5" type="ORF">SAMN02745215_01292</name>
</gene>
<dbReference type="PANTHER" id="PTHR43356">
    <property type="entry name" value="PHOSPHATE ACETYLTRANSFERASE"/>
    <property type="match status" value="1"/>
</dbReference>
<dbReference type="Pfam" id="PF01515">
    <property type="entry name" value="PTA_PTB"/>
    <property type="match status" value="1"/>
</dbReference>
<sequence length="302" mass="32030">MGYANFAEILAALQTMTQKRKVAVVAAQDAHTLEAVLAAAENNLVVPILLGKENEIRKMIGDLGKNSPEPVIMDIEDPLECAQKAVELVQRGEAHCIMKGKIETGSLMKLLVNKESQLTTGRLMSLVAFMEIPHYHKLIAVSDVGLLMYPTLEQKKMLLENAVNALHALGVAKPKVAVLAAVEKVNPQMPETLDAESLKKMNEAGLISGCTVEGPISYDLAINSEAAEIKGYLSPVAGDADLLIVPDIVAGNILAKALVYSGRAKTAGIVVGAKVPIVLTSRSAAAEDKYMSLALAALVGSR</sequence>
<keyword evidence="3" id="KW-0012">Acyltransferase</keyword>
<dbReference type="Proteomes" id="UP000184010">
    <property type="component" value="Unassembled WGS sequence"/>
</dbReference>
<dbReference type="InterPro" id="IPR002505">
    <property type="entry name" value="PTA_PTB"/>
</dbReference>
<dbReference type="InterPro" id="IPR050500">
    <property type="entry name" value="Phos_Acetyltrans/Butyryltrans"/>
</dbReference>
<evidence type="ECO:0000313" key="6">
    <source>
        <dbReference type="Proteomes" id="UP000184010"/>
    </source>
</evidence>
<dbReference type="SUPFAM" id="SSF53659">
    <property type="entry name" value="Isocitrate/Isopropylmalate dehydrogenase-like"/>
    <property type="match status" value="1"/>
</dbReference>
<feature type="domain" description="Phosphate acetyl/butaryl transferase" evidence="4">
    <location>
        <begin position="83"/>
        <end position="297"/>
    </location>
</feature>
<organism evidence="5 6">
    <name type="scientific">Desulfitobacterium chlororespirans DSM 11544</name>
    <dbReference type="NCBI Taxonomy" id="1121395"/>
    <lineage>
        <taxon>Bacteria</taxon>
        <taxon>Bacillati</taxon>
        <taxon>Bacillota</taxon>
        <taxon>Clostridia</taxon>
        <taxon>Eubacteriales</taxon>
        <taxon>Desulfitobacteriaceae</taxon>
        <taxon>Desulfitobacterium</taxon>
    </lineage>
</organism>
<comment type="similarity">
    <text evidence="1">Belongs to the phosphate acetyltransferase and butyryltransferase family.</text>
</comment>
<dbReference type="GO" id="GO:0016746">
    <property type="term" value="F:acyltransferase activity"/>
    <property type="evidence" value="ECO:0007669"/>
    <property type="project" value="UniProtKB-KW"/>
</dbReference>
<dbReference type="PIRSF" id="PIRSF000428">
    <property type="entry name" value="P_Ac_trans"/>
    <property type="match status" value="1"/>
</dbReference>
<reference evidence="6" key="1">
    <citation type="submission" date="2016-12" db="EMBL/GenBank/DDBJ databases">
        <authorList>
            <person name="Varghese N."/>
            <person name="Submissions S."/>
        </authorList>
    </citation>
    <scope>NUCLEOTIDE SEQUENCE [LARGE SCALE GENOMIC DNA]</scope>
    <source>
        <strain evidence="6">DSM 11544</strain>
    </source>
</reference>
<evidence type="ECO:0000256" key="1">
    <source>
        <dbReference type="ARBA" id="ARBA00005656"/>
    </source>
</evidence>
<evidence type="ECO:0000256" key="2">
    <source>
        <dbReference type="ARBA" id="ARBA00022679"/>
    </source>
</evidence>
<evidence type="ECO:0000256" key="3">
    <source>
        <dbReference type="ARBA" id="ARBA00023315"/>
    </source>
</evidence>
<keyword evidence="2" id="KW-0808">Transferase</keyword>
<dbReference type="Gene3D" id="3.40.718.10">
    <property type="entry name" value="Isopropylmalate Dehydrogenase"/>
    <property type="match status" value="1"/>
</dbReference>
<name>A0A1M7SXV5_9FIRM</name>
<protein>
    <submittedName>
        <fullName evidence="5">Phosphotransacetylase</fullName>
    </submittedName>
</protein>
<dbReference type="PANTHER" id="PTHR43356:SF2">
    <property type="entry name" value="PHOSPHATE ACETYLTRANSFERASE"/>
    <property type="match status" value="1"/>
</dbReference>
<dbReference type="STRING" id="1121395.SAMN02745215_01292"/>
<evidence type="ECO:0000313" key="5">
    <source>
        <dbReference type="EMBL" id="SHN63302.1"/>
    </source>
</evidence>
<dbReference type="RefSeq" id="WP_072771840.1">
    <property type="nucleotide sequence ID" value="NZ_FRDN01000005.1"/>
</dbReference>
<accession>A0A1M7SXV5</accession>